<dbReference type="InterPro" id="IPR013761">
    <property type="entry name" value="SAM/pointed_sf"/>
</dbReference>
<feature type="compositionally biased region" description="Polar residues" evidence="1">
    <location>
        <begin position="244"/>
        <end position="253"/>
    </location>
</feature>
<keyword evidence="5" id="KW-1185">Reference proteome</keyword>
<feature type="compositionally biased region" description="Basic and acidic residues" evidence="1">
    <location>
        <begin position="194"/>
        <end position="207"/>
    </location>
</feature>
<feature type="region of interest" description="Disordered" evidence="1">
    <location>
        <begin position="194"/>
        <end position="253"/>
    </location>
</feature>
<feature type="compositionally biased region" description="Low complexity" evidence="1">
    <location>
        <begin position="364"/>
        <end position="380"/>
    </location>
</feature>
<dbReference type="EMBL" id="CH981526">
    <property type="protein sequence ID" value="EDK44562.1"/>
    <property type="molecule type" value="Genomic_DNA"/>
</dbReference>
<accession>A5DZF4</accession>
<gene>
    <name evidence="4" type="ORF">LELG_02741</name>
</gene>
<reference evidence="4 5" key="1">
    <citation type="journal article" date="2009" name="Nature">
        <title>Evolution of pathogenicity and sexual reproduction in eight Candida genomes.</title>
        <authorList>
            <person name="Butler G."/>
            <person name="Rasmussen M.D."/>
            <person name="Lin M.F."/>
            <person name="Santos M.A."/>
            <person name="Sakthikumar S."/>
            <person name="Munro C.A."/>
            <person name="Rheinbay E."/>
            <person name="Grabherr M."/>
            <person name="Forche A."/>
            <person name="Reedy J.L."/>
            <person name="Agrafioti I."/>
            <person name="Arnaud M.B."/>
            <person name="Bates S."/>
            <person name="Brown A.J."/>
            <person name="Brunke S."/>
            <person name="Costanzo M.C."/>
            <person name="Fitzpatrick D.A."/>
            <person name="de Groot P.W."/>
            <person name="Harris D."/>
            <person name="Hoyer L.L."/>
            <person name="Hube B."/>
            <person name="Klis F.M."/>
            <person name="Kodira C."/>
            <person name="Lennard N."/>
            <person name="Logue M.E."/>
            <person name="Martin R."/>
            <person name="Neiman A.M."/>
            <person name="Nikolaou E."/>
            <person name="Quail M.A."/>
            <person name="Quinn J."/>
            <person name="Santos M.C."/>
            <person name="Schmitzberger F.F."/>
            <person name="Sherlock G."/>
            <person name="Shah P."/>
            <person name="Silverstein K.A."/>
            <person name="Skrzypek M.S."/>
            <person name="Soll D."/>
            <person name="Staggs R."/>
            <person name="Stansfield I."/>
            <person name="Stumpf M.P."/>
            <person name="Sudbery P.E."/>
            <person name="Srikantha T."/>
            <person name="Zeng Q."/>
            <person name="Berman J."/>
            <person name="Berriman M."/>
            <person name="Heitman J."/>
            <person name="Gow N.A."/>
            <person name="Lorenz M.C."/>
            <person name="Birren B.W."/>
            <person name="Kellis M."/>
            <person name="Cuomo C.A."/>
        </authorList>
    </citation>
    <scope>NUCLEOTIDE SEQUENCE [LARGE SCALE GENOMIC DNA]</scope>
    <source>
        <strain evidence="5">ATCC 11503 / BCRC 21390 / CBS 2605 / JCM 1781 / NBRC 1676 / NRRL YB-4239</strain>
    </source>
</reference>
<feature type="region of interest" description="Disordered" evidence="1">
    <location>
        <begin position="359"/>
        <end position="449"/>
    </location>
</feature>
<evidence type="ECO:0000313" key="5">
    <source>
        <dbReference type="Proteomes" id="UP000001996"/>
    </source>
</evidence>
<dbReference type="InParanoid" id="A5DZF4"/>
<dbReference type="PROSITE" id="PS50200">
    <property type="entry name" value="RA"/>
    <property type="match status" value="1"/>
</dbReference>
<dbReference type="GO" id="GO:0007165">
    <property type="term" value="P:signal transduction"/>
    <property type="evidence" value="ECO:0007669"/>
    <property type="project" value="InterPro"/>
</dbReference>
<protein>
    <recommendedName>
        <fullName evidence="6">Protein STE50</fullName>
    </recommendedName>
</protein>
<dbReference type="Gene3D" id="1.10.150.50">
    <property type="entry name" value="Transcription Factor, Ets-1"/>
    <property type="match status" value="1"/>
</dbReference>
<evidence type="ECO:0000259" key="3">
    <source>
        <dbReference type="PROSITE" id="PS50200"/>
    </source>
</evidence>
<evidence type="ECO:0000313" key="4">
    <source>
        <dbReference type="EMBL" id="EDK44562.1"/>
    </source>
</evidence>
<sequence length="545" mass="58626">MTESFLKWDPAQVATYINSLVEKDDDKRHGAAFLDNNIDGSLLPFITTEHLKEIGIDSLMLRLSIKKGISLLIADHYKKYPPKSLTDMEKYSLNNVDINNNHITLESLALTTNLIQDSVQKFNSDLLQGVLTESPISPTNDEIKKLSESFTKLKTDLIPITKLLKESKPLPTPTLDPGSATVESPSYLSYLHEHDANSEKRLSKEDSTPDTPTTTSTTASAGAGKGAGIGATAGLTTTPLSRDPSFTLSPASNRFSSGTLLSMGTGKIISQSVSRFADLKNAADFKLQKVGIQKSNSSKSIESQLVPVTASVPAVVRAKLGDHISTSPTNVGDIQMQEQQISHDVGKLASAAGQTGFSTAPFISTYPGPSTTNTTTTTSMIPPPPPHPPQSTTAAKSLGTTAVSTALNNSSGSTVPVHPSESRPPLSSSNLKSSQVSKHDANEPLKQLRASTDDSCLKILQQAMKRHHIPRDDWSKYVLVICYGDKERILKLAEKPVVIFKKLQESGRHPAIMLRQLADATPVVDSDGSLYEDSRISSDIPGGYL</sequence>
<feature type="domain" description="SAM" evidence="2">
    <location>
        <begin position="8"/>
        <end position="75"/>
    </location>
</feature>
<dbReference type="OrthoDB" id="445896at2759"/>
<dbReference type="CDD" id="cd01786">
    <property type="entry name" value="RA_STE50"/>
    <property type="match status" value="1"/>
</dbReference>
<dbReference type="SUPFAM" id="SSF54236">
    <property type="entry name" value="Ubiquitin-like"/>
    <property type="match status" value="1"/>
</dbReference>
<dbReference type="SMART" id="SM00454">
    <property type="entry name" value="SAM"/>
    <property type="match status" value="1"/>
</dbReference>
<dbReference type="VEuPathDB" id="FungiDB:LELG_02741"/>
<dbReference type="PROSITE" id="PS50105">
    <property type="entry name" value="SAM_DOMAIN"/>
    <property type="match status" value="1"/>
</dbReference>
<dbReference type="SMART" id="SM00314">
    <property type="entry name" value="RA"/>
    <property type="match status" value="1"/>
</dbReference>
<dbReference type="InterPro" id="IPR001660">
    <property type="entry name" value="SAM"/>
</dbReference>
<dbReference type="InterPro" id="IPR000159">
    <property type="entry name" value="RA_dom"/>
</dbReference>
<dbReference type="STRING" id="379508.A5DZF4"/>
<dbReference type="GeneID" id="5233613"/>
<dbReference type="Pfam" id="PF07647">
    <property type="entry name" value="SAM_2"/>
    <property type="match status" value="1"/>
</dbReference>
<feature type="domain" description="Ras-associating" evidence="3">
    <location>
        <begin position="446"/>
        <end position="519"/>
    </location>
</feature>
<evidence type="ECO:0008006" key="6">
    <source>
        <dbReference type="Google" id="ProtNLM"/>
    </source>
</evidence>
<dbReference type="eggNOG" id="ENOG502RXZB">
    <property type="taxonomic scope" value="Eukaryota"/>
</dbReference>
<dbReference type="OMA" id="DWTAEEC"/>
<proteinExistence type="predicted"/>
<organism evidence="4 5">
    <name type="scientific">Lodderomyces elongisporus (strain ATCC 11503 / CBS 2605 / JCM 1781 / NBRC 1676 / NRRL YB-4239)</name>
    <name type="common">Yeast</name>
    <name type="synonym">Saccharomyces elongisporus</name>
    <dbReference type="NCBI Taxonomy" id="379508"/>
    <lineage>
        <taxon>Eukaryota</taxon>
        <taxon>Fungi</taxon>
        <taxon>Dikarya</taxon>
        <taxon>Ascomycota</taxon>
        <taxon>Saccharomycotina</taxon>
        <taxon>Pichiomycetes</taxon>
        <taxon>Debaryomycetaceae</taxon>
        <taxon>Candida/Lodderomyces clade</taxon>
        <taxon>Lodderomyces</taxon>
    </lineage>
</organism>
<dbReference type="SUPFAM" id="SSF47769">
    <property type="entry name" value="SAM/Pointed domain"/>
    <property type="match status" value="1"/>
</dbReference>
<feature type="compositionally biased region" description="Low complexity" evidence="1">
    <location>
        <begin position="209"/>
        <end position="222"/>
    </location>
</feature>
<dbReference type="Pfam" id="PF00788">
    <property type="entry name" value="RA"/>
    <property type="match status" value="1"/>
</dbReference>
<dbReference type="KEGG" id="lel:PVL30_003585"/>
<name>A5DZF4_LODEL</name>
<dbReference type="InterPro" id="IPR029071">
    <property type="entry name" value="Ubiquitin-like_domsf"/>
</dbReference>
<dbReference type="AlphaFoldDB" id="A5DZF4"/>
<feature type="compositionally biased region" description="Low complexity" evidence="1">
    <location>
        <begin position="423"/>
        <end position="436"/>
    </location>
</feature>
<dbReference type="HOGENOM" id="CLU_021546_0_0_1"/>
<dbReference type="Gene3D" id="3.10.20.90">
    <property type="entry name" value="Phosphatidylinositol 3-kinase Catalytic Subunit, Chain A, domain 1"/>
    <property type="match status" value="1"/>
</dbReference>
<dbReference type="Proteomes" id="UP000001996">
    <property type="component" value="Unassembled WGS sequence"/>
</dbReference>
<feature type="compositionally biased region" description="Polar residues" evidence="1">
    <location>
        <begin position="394"/>
        <end position="414"/>
    </location>
</feature>
<evidence type="ECO:0000256" key="1">
    <source>
        <dbReference type="SAM" id="MobiDB-lite"/>
    </source>
</evidence>
<evidence type="ECO:0000259" key="2">
    <source>
        <dbReference type="PROSITE" id="PS50105"/>
    </source>
</evidence>